<comment type="caution">
    <text evidence="1">The sequence shown here is derived from an EMBL/GenBank/DDBJ whole genome shotgun (WGS) entry which is preliminary data.</text>
</comment>
<gene>
    <name evidence="1" type="ORF">GCM10010389_66100</name>
</gene>
<sequence length="150" mass="17081">MSSNVSSALPRFPEPPALIAEYIARRSTSLTDEPPPWDVGALPPDLQDVLIEWLDSVCRWLNETYAWQPHHVIPPCWAQHPQLVYEVAALAFARADAYDDPGSAILWHEQYERFLHRTNGALGEAGNDCRVGRHDRRPAHFYLQERPTVS</sequence>
<reference evidence="1" key="1">
    <citation type="journal article" date="2014" name="Int. J. Syst. Evol. Microbiol.">
        <title>Complete genome sequence of Corynebacterium casei LMG S-19264T (=DSM 44701T), isolated from a smear-ripened cheese.</title>
        <authorList>
            <consortium name="US DOE Joint Genome Institute (JGI-PGF)"/>
            <person name="Walter F."/>
            <person name="Albersmeier A."/>
            <person name="Kalinowski J."/>
            <person name="Ruckert C."/>
        </authorList>
    </citation>
    <scope>NUCLEOTIDE SEQUENCE</scope>
    <source>
        <strain evidence="1">JCM 5016</strain>
    </source>
</reference>
<name>A0A918S0X4_9ACTN</name>
<dbReference type="RefSeq" id="WP_190061214.1">
    <property type="nucleotide sequence ID" value="NZ_BMWH01000060.1"/>
</dbReference>
<dbReference type="AlphaFoldDB" id="A0A918S0X4"/>
<reference evidence="1" key="2">
    <citation type="submission" date="2020-09" db="EMBL/GenBank/DDBJ databases">
        <authorList>
            <person name="Sun Q."/>
            <person name="Ohkuma M."/>
        </authorList>
    </citation>
    <scope>NUCLEOTIDE SEQUENCE</scope>
    <source>
        <strain evidence="1">JCM 5016</strain>
    </source>
</reference>
<evidence type="ECO:0008006" key="3">
    <source>
        <dbReference type="Google" id="ProtNLM"/>
    </source>
</evidence>
<evidence type="ECO:0000313" key="2">
    <source>
        <dbReference type="Proteomes" id="UP000623010"/>
    </source>
</evidence>
<organism evidence="1 2">
    <name type="scientific">Streptomyces echinoruber</name>
    <dbReference type="NCBI Taxonomy" id="68898"/>
    <lineage>
        <taxon>Bacteria</taxon>
        <taxon>Bacillati</taxon>
        <taxon>Actinomycetota</taxon>
        <taxon>Actinomycetes</taxon>
        <taxon>Kitasatosporales</taxon>
        <taxon>Streptomycetaceae</taxon>
        <taxon>Streptomyces</taxon>
    </lineage>
</organism>
<dbReference type="Proteomes" id="UP000623010">
    <property type="component" value="Unassembled WGS sequence"/>
</dbReference>
<accession>A0A918S0X4</accession>
<protein>
    <recommendedName>
        <fullName evidence="3">DUF4913 domain-containing protein</fullName>
    </recommendedName>
</protein>
<dbReference type="EMBL" id="BMWH01000060">
    <property type="protein sequence ID" value="GHA19060.1"/>
    <property type="molecule type" value="Genomic_DNA"/>
</dbReference>
<proteinExistence type="predicted"/>
<keyword evidence="2" id="KW-1185">Reference proteome</keyword>
<evidence type="ECO:0000313" key="1">
    <source>
        <dbReference type="EMBL" id="GHA19060.1"/>
    </source>
</evidence>